<accession>A0A8J4PMW0</accession>
<protein>
    <recommendedName>
        <fullName evidence="3">N-formylglutamate amidohydrolase</fullName>
    </recommendedName>
</protein>
<organism evidence="1 2">
    <name type="scientific">Polysphondylium violaceum</name>
    <dbReference type="NCBI Taxonomy" id="133409"/>
    <lineage>
        <taxon>Eukaryota</taxon>
        <taxon>Amoebozoa</taxon>
        <taxon>Evosea</taxon>
        <taxon>Eumycetozoa</taxon>
        <taxon>Dictyostelia</taxon>
        <taxon>Dictyosteliales</taxon>
        <taxon>Dictyosteliaceae</taxon>
        <taxon>Polysphondylium</taxon>
    </lineage>
</organism>
<evidence type="ECO:0008006" key="3">
    <source>
        <dbReference type="Google" id="ProtNLM"/>
    </source>
</evidence>
<evidence type="ECO:0000313" key="1">
    <source>
        <dbReference type="EMBL" id="KAF2070164.1"/>
    </source>
</evidence>
<dbReference type="Proteomes" id="UP000695562">
    <property type="component" value="Unassembled WGS sequence"/>
</dbReference>
<proteinExistence type="predicted"/>
<keyword evidence="2" id="KW-1185">Reference proteome</keyword>
<name>A0A8J4PMW0_9MYCE</name>
<dbReference type="OrthoDB" id="71260at2759"/>
<dbReference type="Gene3D" id="3.40.630.40">
    <property type="entry name" value="Zn-dependent exopeptidases"/>
    <property type="match status" value="1"/>
</dbReference>
<dbReference type="EMBL" id="AJWJ01000532">
    <property type="protein sequence ID" value="KAF2070164.1"/>
    <property type="molecule type" value="Genomic_DNA"/>
</dbReference>
<comment type="caution">
    <text evidence="1">The sequence shown here is derived from an EMBL/GenBank/DDBJ whole genome shotgun (WGS) entry which is preliminary data.</text>
</comment>
<gene>
    <name evidence="1" type="ORF">CYY_008521</name>
</gene>
<sequence length="360" mass="40959">MSNTSTILNNKIDKNVEVYDDEYIFYQQGNIPVILTFPHSGKLKLNGIPTRTKGVIDPDNFTDLLAIAIIQCFNCVFCCCSENSDCCNSDSKNSCCTNTNDDGDGKDNCCRQPTSTTKNTNCNTDCQCSCNNINFDSNKIDYQYGCPRPYIVYSKIHREMCDFNRNQDNAFEHPQMKQHYNLYHGTIDRFIKQIKENDSNWNKGRALLLDMHGQSDLVDYIVRGTRNTTTVTSMLNHFGNDSLIGPNSIFESLVQQNINVFPRTVPQEETTNNGVIDKVDSKSRFFSPKPALAKIELNPYKEHPYFSGAFTVGNYSSPPYSIDCIQIEVGSKWRSNQENRTTISKALRSSILTYYNSFMK</sequence>
<reference evidence="1" key="1">
    <citation type="submission" date="2020-01" db="EMBL/GenBank/DDBJ databases">
        <title>Development of genomics and gene disruption for Polysphondylium violaceum indicates a role for the polyketide synthase stlB in stalk morphogenesis.</title>
        <authorList>
            <person name="Narita B."/>
            <person name="Kawabe Y."/>
            <person name="Kin K."/>
            <person name="Saito T."/>
            <person name="Gibbs R."/>
            <person name="Kuspa A."/>
            <person name="Muzny D."/>
            <person name="Queller D."/>
            <person name="Richards S."/>
            <person name="Strassman J."/>
            <person name="Sucgang R."/>
            <person name="Worley K."/>
            <person name="Schaap P."/>
        </authorList>
    </citation>
    <scope>NUCLEOTIDE SEQUENCE</scope>
    <source>
        <strain evidence="1">QSvi11</strain>
    </source>
</reference>
<dbReference type="AlphaFoldDB" id="A0A8J4PMW0"/>
<evidence type="ECO:0000313" key="2">
    <source>
        <dbReference type="Proteomes" id="UP000695562"/>
    </source>
</evidence>